<reference evidence="6" key="1">
    <citation type="submission" date="2020-11" db="EMBL/GenBank/DDBJ databases">
        <authorList>
            <person name="Tran Van P."/>
        </authorList>
    </citation>
    <scope>NUCLEOTIDE SEQUENCE</scope>
</reference>
<comment type="subcellular location">
    <subcellularLocation>
        <location evidence="1">Membrane</location>
    </subcellularLocation>
</comment>
<proteinExistence type="predicted"/>
<evidence type="ECO:0000256" key="2">
    <source>
        <dbReference type="ARBA" id="ARBA00022692"/>
    </source>
</evidence>
<gene>
    <name evidence="6" type="ORF">CTOB1V02_LOCUS6747</name>
</gene>
<keyword evidence="4" id="KW-0472">Membrane</keyword>
<name>A0A7R8WHI7_9CRUS</name>
<keyword evidence="3" id="KW-1133">Transmembrane helix</keyword>
<dbReference type="GO" id="GO:0016020">
    <property type="term" value="C:membrane"/>
    <property type="evidence" value="ECO:0007669"/>
    <property type="project" value="UniProtKB-SubCell"/>
</dbReference>
<sequence>MQNCDCVQFAAVIVSNLLPTRTAHQDNGPTTGLGWVKTPLSMGPPVCGHFQRGIYAMIPAVNPDSFDTFHSYSNTFQVPLITPSFPEKIVSPSSRRMDFSLNVRPQYHAAILDVVQYYGWSKIIFIYDSDDEGQGGGLEKEKIDFPFETSSS</sequence>
<evidence type="ECO:0000256" key="4">
    <source>
        <dbReference type="ARBA" id="ARBA00023136"/>
    </source>
</evidence>
<dbReference type="AlphaFoldDB" id="A0A7R8WHI7"/>
<dbReference type="SUPFAM" id="SSF53822">
    <property type="entry name" value="Periplasmic binding protein-like I"/>
    <property type="match status" value="1"/>
</dbReference>
<evidence type="ECO:0000256" key="3">
    <source>
        <dbReference type="ARBA" id="ARBA00022989"/>
    </source>
</evidence>
<accession>A0A7R8WHI7</accession>
<evidence type="ECO:0000256" key="1">
    <source>
        <dbReference type="ARBA" id="ARBA00004370"/>
    </source>
</evidence>
<protein>
    <recommendedName>
        <fullName evidence="5">Receptor ligand binding region domain-containing protein</fullName>
    </recommendedName>
</protein>
<keyword evidence="2" id="KW-0812">Transmembrane</keyword>
<dbReference type="InterPro" id="IPR001828">
    <property type="entry name" value="ANF_lig-bd_rcpt"/>
</dbReference>
<dbReference type="EMBL" id="OB661734">
    <property type="protein sequence ID" value="CAD7228869.1"/>
    <property type="molecule type" value="Genomic_DNA"/>
</dbReference>
<dbReference type="InterPro" id="IPR028082">
    <property type="entry name" value="Peripla_BP_I"/>
</dbReference>
<dbReference type="OrthoDB" id="5984008at2759"/>
<feature type="domain" description="Receptor ligand binding region" evidence="5">
    <location>
        <begin position="41"/>
        <end position="136"/>
    </location>
</feature>
<dbReference type="Pfam" id="PF01094">
    <property type="entry name" value="ANF_receptor"/>
    <property type="match status" value="1"/>
</dbReference>
<dbReference type="Gene3D" id="3.40.50.2300">
    <property type="match status" value="2"/>
</dbReference>
<evidence type="ECO:0000259" key="5">
    <source>
        <dbReference type="Pfam" id="PF01094"/>
    </source>
</evidence>
<organism evidence="6">
    <name type="scientific">Cyprideis torosa</name>
    <dbReference type="NCBI Taxonomy" id="163714"/>
    <lineage>
        <taxon>Eukaryota</taxon>
        <taxon>Metazoa</taxon>
        <taxon>Ecdysozoa</taxon>
        <taxon>Arthropoda</taxon>
        <taxon>Crustacea</taxon>
        <taxon>Oligostraca</taxon>
        <taxon>Ostracoda</taxon>
        <taxon>Podocopa</taxon>
        <taxon>Podocopida</taxon>
        <taxon>Cytherocopina</taxon>
        <taxon>Cytheroidea</taxon>
        <taxon>Cytherideidae</taxon>
        <taxon>Cyprideis</taxon>
    </lineage>
</organism>
<evidence type="ECO:0000313" key="6">
    <source>
        <dbReference type="EMBL" id="CAD7228869.1"/>
    </source>
</evidence>